<keyword evidence="1" id="KW-0812">Transmembrane</keyword>
<accession>A0A2T6C4C5</accession>
<name>A0A2T6C4C5_9FLAO</name>
<evidence type="ECO:0000256" key="1">
    <source>
        <dbReference type="SAM" id="Phobius"/>
    </source>
</evidence>
<sequence length="124" mass="14566">MKNIPGFLLRYGILILSFFIVIIFFLSSSIEFNFNQKINSSTKIISNTELNIVNPSINDYQNLKYIKFNDNLIPIVDVSLSHDKKNLYIKLQEHNHQLNLISENNAIKFIVKKNILQLIFKEFF</sequence>
<keyword evidence="3" id="KW-1185">Reference proteome</keyword>
<keyword evidence="1" id="KW-0472">Membrane</keyword>
<organism evidence="2 3">
    <name type="scientific">Kordia periserrulae</name>
    <dbReference type="NCBI Taxonomy" id="701523"/>
    <lineage>
        <taxon>Bacteria</taxon>
        <taxon>Pseudomonadati</taxon>
        <taxon>Bacteroidota</taxon>
        <taxon>Flavobacteriia</taxon>
        <taxon>Flavobacteriales</taxon>
        <taxon>Flavobacteriaceae</taxon>
        <taxon>Kordia</taxon>
    </lineage>
</organism>
<comment type="caution">
    <text evidence="2">The sequence shown here is derived from an EMBL/GenBank/DDBJ whole genome shotgun (WGS) entry which is preliminary data.</text>
</comment>
<dbReference type="EMBL" id="QBKT01000002">
    <property type="protein sequence ID" value="PTX63145.1"/>
    <property type="molecule type" value="Genomic_DNA"/>
</dbReference>
<dbReference type="Proteomes" id="UP000244090">
    <property type="component" value="Unassembled WGS sequence"/>
</dbReference>
<gene>
    <name evidence="2" type="ORF">C8N46_102548</name>
</gene>
<keyword evidence="1" id="KW-1133">Transmembrane helix</keyword>
<evidence type="ECO:0000313" key="3">
    <source>
        <dbReference type="Proteomes" id="UP000244090"/>
    </source>
</evidence>
<protein>
    <submittedName>
        <fullName evidence="2">Uncharacterized protein</fullName>
    </submittedName>
</protein>
<reference evidence="2 3" key="1">
    <citation type="submission" date="2018-04" db="EMBL/GenBank/DDBJ databases">
        <title>Genomic Encyclopedia of Archaeal and Bacterial Type Strains, Phase II (KMG-II): from individual species to whole genera.</title>
        <authorList>
            <person name="Goeker M."/>
        </authorList>
    </citation>
    <scope>NUCLEOTIDE SEQUENCE [LARGE SCALE GENOMIC DNA]</scope>
    <source>
        <strain evidence="2 3">DSM 25731</strain>
    </source>
</reference>
<feature type="transmembrane region" description="Helical" evidence="1">
    <location>
        <begin position="7"/>
        <end position="26"/>
    </location>
</feature>
<proteinExistence type="predicted"/>
<evidence type="ECO:0000313" key="2">
    <source>
        <dbReference type="EMBL" id="PTX63145.1"/>
    </source>
</evidence>
<dbReference type="AlphaFoldDB" id="A0A2T6C4C5"/>